<dbReference type="STRING" id="1437603.GCA_000771525_00352"/>
<comment type="caution">
    <text evidence="1">The sequence shown here is derived from an EMBL/GenBank/DDBJ whole genome shotgun (WGS) entry which is preliminary data.</text>
</comment>
<accession>A0A087BZU1</accession>
<evidence type="ECO:0000313" key="2">
    <source>
        <dbReference type="Proteomes" id="UP000029082"/>
    </source>
</evidence>
<name>A0A087BZU1_9BIFI</name>
<dbReference type="eggNOG" id="ENOG50329HJ">
    <property type="taxonomic scope" value="Bacteria"/>
</dbReference>
<dbReference type="OrthoDB" id="3233478at2"/>
<dbReference type="AlphaFoldDB" id="A0A087BZU1"/>
<protein>
    <recommendedName>
        <fullName evidence="3">Phage protein</fullName>
    </recommendedName>
</protein>
<dbReference type="RefSeq" id="WP_033513224.1">
    <property type="nucleotide sequence ID" value="NZ_JDUO01000011.1"/>
</dbReference>
<keyword evidence="2" id="KW-1185">Reference proteome</keyword>
<evidence type="ECO:0000313" key="1">
    <source>
        <dbReference type="EMBL" id="KFI76541.1"/>
    </source>
</evidence>
<dbReference type="GeneID" id="93094896"/>
<evidence type="ECO:0008006" key="3">
    <source>
        <dbReference type="Google" id="ProtNLM"/>
    </source>
</evidence>
<gene>
    <name evidence="1" type="ORF">BMON_1138</name>
</gene>
<proteinExistence type="predicted"/>
<sequence length="107" mass="11573">METIDVYRGSEEKDEDGNVIQGAVKLWNSFQGLIAPVTVPETPSEISLGVTYDHTIYIRSTAPTGILDTDLIGVRGRTVPVDGVVAVWNDTHGNHIGDVINVKLKEG</sequence>
<organism evidence="1 2">
    <name type="scientific">Bifidobacterium mongoliense DSM 21395</name>
    <dbReference type="NCBI Taxonomy" id="1437603"/>
    <lineage>
        <taxon>Bacteria</taxon>
        <taxon>Bacillati</taxon>
        <taxon>Actinomycetota</taxon>
        <taxon>Actinomycetes</taxon>
        <taxon>Bifidobacteriales</taxon>
        <taxon>Bifidobacteriaceae</taxon>
        <taxon>Bifidobacterium</taxon>
    </lineage>
</organism>
<dbReference type="Proteomes" id="UP000029082">
    <property type="component" value="Unassembled WGS sequence"/>
</dbReference>
<reference evidence="1 2" key="1">
    <citation type="submission" date="2014-03" db="EMBL/GenBank/DDBJ databases">
        <title>Genomics of Bifidobacteria.</title>
        <authorList>
            <person name="Ventura M."/>
            <person name="Milani C."/>
            <person name="Lugli G.A."/>
        </authorList>
    </citation>
    <scope>NUCLEOTIDE SEQUENCE [LARGE SCALE GENOMIC DNA]</scope>
    <source>
        <strain evidence="1 2">DSM 21395</strain>
    </source>
</reference>
<dbReference type="EMBL" id="JGZE01000013">
    <property type="protein sequence ID" value="KFI76541.1"/>
    <property type="molecule type" value="Genomic_DNA"/>
</dbReference>